<evidence type="ECO:0000313" key="2">
    <source>
        <dbReference type="Proteomes" id="UP000652761"/>
    </source>
</evidence>
<dbReference type="EMBL" id="NMUH01000325">
    <property type="protein sequence ID" value="MQL76960.1"/>
    <property type="molecule type" value="Genomic_DNA"/>
</dbReference>
<proteinExistence type="predicted"/>
<accession>A0A843U4P4</accession>
<evidence type="ECO:0000313" key="1">
    <source>
        <dbReference type="EMBL" id="MQL76960.1"/>
    </source>
</evidence>
<dbReference type="AlphaFoldDB" id="A0A843U4P4"/>
<feature type="non-terminal residue" evidence="1">
    <location>
        <position position="29"/>
    </location>
</feature>
<organism evidence="1 2">
    <name type="scientific">Colocasia esculenta</name>
    <name type="common">Wild taro</name>
    <name type="synonym">Arum esculentum</name>
    <dbReference type="NCBI Taxonomy" id="4460"/>
    <lineage>
        <taxon>Eukaryota</taxon>
        <taxon>Viridiplantae</taxon>
        <taxon>Streptophyta</taxon>
        <taxon>Embryophyta</taxon>
        <taxon>Tracheophyta</taxon>
        <taxon>Spermatophyta</taxon>
        <taxon>Magnoliopsida</taxon>
        <taxon>Liliopsida</taxon>
        <taxon>Araceae</taxon>
        <taxon>Aroideae</taxon>
        <taxon>Colocasieae</taxon>
        <taxon>Colocasia</taxon>
    </lineage>
</organism>
<dbReference type="Proteomes" id="UP000652761">
    <property type="component" value="Unassembled WGS sequence"/>
</dbReference>
<sequence>FCLHVSPYILGVVPDFYDDEYEAHLRQFF</sequence>
<keyword evidence="2" id="KW-1185">Reference proteome</keyword>
<gene>
    <name evidence="1" type="ORF">Taro_009361</name>
</gene>
<reference evidence="1" key="1">
    <citation type="submission" date="2017-07" db="EMBL/GenBank/DDBJ databases">
        <title>Taro Niue Genome Assembly and Annotation.</title>
        <authorList>
            <person name="Atibalentja N."/>
            <person name="Keating K."/>
            <person name="Fields C.J."/>
        </authorList>
    </citation>
    <scope>NUCLEOTIDE SEQUENCE</scope>
    <source>
        <strain evidence="1">Niue_2</strain>
        <tissue evidence="1">Leaf</tissue>
    </source>
</reference>
<name>A0A843U4P4_COLES</name>
<protein>
    <submittedName>
        <fullName evidence="1">Uncharacterized protein</fullName>
    </submittedName>
</protein>
<comment type="caution">
    <text evidence="1">The sequence shown here is derived from an EMBL/GenBank/DDBJ whole genome shotgun (WGS) entry which is preliminary data.</text>
</comment>